<protein>
    <submittedName>
        <fullName evidence="2">Uncharacterized protein</fullName>
    </submittedName>
</protein>
<feature type="region of interest" description="Disordered" evidence="1">
    <location>
        <begin position="88"/>
        <end position="107"/>
    </location>
</feature>
<dbReference type="AlphaFoldDB" id="A0ABD3IDE4"/>
<evidence type="ECO:0000313" key="2">
    <source>
        <dbReference type="EMBL" id="KAL3700559.1"/>
    </source>
</evidence>
<name>A0ABD3IDE4_9MARC</name>
<evidence type="ECO:0000313" key="3">
    <source>
        <dbReference type="Proteomes" id="UP001633002"/>
    </source>
</evidence>
<gene>
    <name evidence="2" type="ORF">R1sor_018581</name>
</gene>
<organism evidence="2 3">
    <name type="scientific">Riccia sorocarpa</name>
    <dbReference type="NCBI Taxonomy" id="122646"/>
    <lineage>
        <taxon>Eukaryota</taxon>
        <taxon>Viridiplantae</taxon>
        <taxon>Streptophyta</taxon>
        <taxon>Embryophyta</taxon>
        <taxon>Marchantiophyta</taxon>
        <taxon>Marchantiopsida</taxon>
        <taxon>Marchantiidae</taxon>
        <taxon>Marchantiales</taxon>
        <taxon>Ricciaceae</taxon>
        <taxon>Riccia</taxon>
    </lineage>
</organism>
<comment type="caution">
    <text evidence="2">The sequence shown here is derived from an EMBL/GenBank/DDBJ whole genome shotgun (WGS) entry which is preliminary data.</text>
</comment>
<accession>A0ABD3IDE4</accession>
<reference evidence="2 3" key="1">
    <citation type="submission" date="2024-09" db="EMBL/GenBank/DDBJ databases">
        <title>Chromosome-scale assembly of Riccia sorocarpa.</title>
        <authorList>
            <person name="Paukszto L."/>
        </authorList>
    </citation>
    <scope>NUCLEOTIDE SEQUENCE [LARGE SCALE GENOMIC DNA]</scope>
    <source>
        <strain evidence="2">LP-2024</strain>
        <tissue evidence="2">Aerial parts of the thallus</tissue>
    </source>
</reference>
<dbReference type="Proteomes" id="UP001633002">
    <property type="component" value="Unassembled WGS sequence"/>
</dbReference>
<sequence>MTRPPRAKYHSDGKIYHEARRPGFAHTMRLPEELLDTYMALKNSLGPRKSHVDMVRFLFEASEPAITVVLQASEQRPVPENEDVVHLKLPEAGGATEVSRQRPLKYP</sequence>
<dbReference type="EMBL" id="JBJQOH010000001">
    <property type="protein sequence ID" value="KAL3700559.1"/>
    <property type="molecule type" value="Genomic_DNA"/>
</dbReference>
<proteinExistence type="predicted"/>
<evidence type="ECO:0000256" key="1">
    <source>
        <dbReference type="SAM" id="MobiDB-lite"/>
    </source>
</evidence>
<keyword evidence="3" id="KW-1185">Reference proteome</keyword>